<comment type="caution">
    <text evidence="2">The sequence shown here is derived from an EMBL/GenBank/DDBJ whole genome shotgun (WGS) entry which is preliminary data.</text>
</comment>
<reference evidence="2 3" key="1">
    <citation type="submission" date="2019-03" db="EMBL/GenBank/DDBJ databases">
        <title>Genomic Encyclopedia of Type Strains, Phase IV (KMG-IV): sequencing the most valuable type-strain genomes for metagenomic binning, comparative biology and taxonomic classification.</title>
        <authorList>
            <person name="Goeker M."/>
        </authorList>
    </citation>
    <scope>NUCLEOTIDE SEQUENCE [LARGE SCALE GENOMIC DNA]</scope>
    <source>
        <strain evidence="2 3">DSM 7445</strain>
    </source>
</reference>
<dbReference type="Proteomes" id="UP000295382">
    <property type="component" value="Unassembled WGS sequence"/>
</dbReference>
<proteinExistence type="predicted"/>
<keyword evidence="3" id="KW-1185">Reference proteome</keyword>
<dbReference type="SUPFAM" id="SSF52799">
    <property type="entry name" value="(Phosphotyrosine protein) phosphatases II"/>
    <property type="match status" value="1"/>
</dbReference>
<feature type="domain" description="Beta-lactamase hydrolase-like protein phosphatase-like" evidence="1">
    <location>
        <begin position="4"/>
        <end position="105"/>
    </location>
</feature>
<dbReference type="AlphaFoldDB" id="A0A4R3HPN2"/>
<dbReference type="Gene3D" id="3.90.190.10">
    <property type="entry name" value="Protein tyrosine phosphatase superfamily"/>
    <property type="match status" value="1"/>
</dbReference>
<accession>A0A4R3HPN2</accession>
<dbReference type="EMBL" id="SLZQ01000018">
    <property type="protein sequence ID" value="TCS33074.1"/>
    <property type="molecule type" value="Genomic_DNA"/>
</dbReference>
<dbReference type="InterPro" id="IPR029021">
    <property type="entry name" value="Prot-tyrosine_phosphatase-like"/>
</dbReference>
<dbReference type="InterPro" id="IPR005939">
    <property type="entry name" value="BLH_phosphatase-like"/>
</dbReference>
<evidence type="ECO:0000313" key="3">
    <source>
        <dbReference type="Proteomes" id="UP000295382"/>
    </source>
</evidence>
<dbReference type="Pfam" id="PF04273">
    <property type="entry name" value="BLH_phosphatase"/>
    <property type="match status" value="1"/>
</dbReference>
<evidence type="ECO:0000259" key="1">
    <source>
        <dbReference type="Pfam" id="PF04273"/>
    </source>
</evidence>
<dbReference type="GO" id="GO:0016787">
    <property type="term" value="F:hydrolase activity"/>
    <property type="evidence" value="ECO:0007669"/>
    <property type="project" value="InterPro"/>
</dbReference>
<name>A0A4R3HPN2_PAULE</name>
<evidence type="ECO:0000313" key="2">
    <source>
        <dbReference type="EMBL" id="TCS33074.1"/>
    </source>
</evidence>
<sequence length="147" mass="16249">MERFKQIGEDVFIGPQPTAADLKEAKQRGIATVIDFRMPAETSASNEELAKSCGLDYANIPVNKESLSKEQISQLDEVMQHKRGPFLLHCGIGTRAATLYALKLASQHHWNAEQTFEAANSMGFDLQSSPQFAEFVARATENHTPAK</sequence>
<dbReference type="OrthoDB" id="9802771at2"/>
<organism evidence="2 3">
    <name type="scientific">Paucimonas lemoignei</name>
    <name type="common">Pseudomonas lemoignei</name>
    <dbReference type="NCBI Taxonomy" id="29443"/>
    <lineage>
        <taxon>Bacteria</taxon>
        <taxon>Pseudomonadati</taxon>
        <taxon>Pseudomonadota</taxon>
        <taxon>Betaproteobacteria</taxon>
        <taxon>Burkholderiales</taxon>
        <taxon>Burkholderiaceae</taxon>
        <taxon>Paucimonas</taxon>
    </lineage>
</organism>
<protein>
    <submittedName>
        <fullName evidence="2">Uncharacterized protein (TIGR01244 family)</fullName>
    </submittedName>
</protein>
<dbReference type="RefSeq" id="WP_132260287.1">
    <property type="nucleotide sequence ID" value="NZ_SLZQ01000018.1"/>
</dbReference>
<gene>
    <name evidence="2" type="ORF">EDC30_11815</name>
</gene>